<dbReference type="Pfam" id="PF06985">
    <property type="entry name" value="HET"/>
    <property type="match status" value="1"/>
</dbReference>
<evidence type="ECO:0000313" key="2">
    <source>
        <dbReference type="EMBL" id="KAL1861658.1"/>
    </source>
</evidence>
<gene>
    <name evidence="2" type="ORF">Daus18300_008774</name>
</gene>
<sequence length="336" mass="38239">MRALDSTTFELASFDSHSEFKQKGGYAVLSHRWNDTEITFEQFGGHMDALRAAGNTPLESPQQEKIRGACQIARAKGIKWMWIDSCCINKSKGSELTKALNSMFEWYHDANLCVTYLPDITRKGGSTSREDFINEAGHPSVWFSRGWTLQELLAPGHLEFFDKNWDLIGKRAELAEKIEECTQIQSRYLKGDKRGEFMDACIATKFSWLAGRQTKHVEDMAYSMLGSFGVKMEPIYGEGWGAFTRLQRVLLLSDSMDESLFAWKMPQADSGLQLLSGVHTPQRGDWKENEWGLLASHPQWFEHCGKMTIECPGSRLGSRLGRKHIKRYALDEMACE</sequence>
<comment type="caution">
    <text evidence="2">The sequence shown here is derived from an EMBL/GenBank/DDBJ whole genome shotgun (WGS) entry which is preliminary data.</text>
</comment>
<dbReference type="EMBL" id="JAWRVE010000084">
    <property type="protein sequence ID" value="KAL1861658.1"/>
    <property type="molecule type" value="Genomic_DNA"/>
</dbReference>
<organism evidence="2 3">
    <name type="scientific">Diaporthe australafricana</name>
    <dbReference type="NCBI Taxonomy" id="127596"/>
    <lineage>
        <taxon>Eukaryota</taxon>
        <taxon>Fungi</taxon>
        <taxon>Dikarya</taxon>
        <taxon>Ascomycota</taxon>
        <taxon>Pezizomycotina</taxon>
        <taxon>Sordariomycetes</taxon>
        <taxon>Sordariomycetidae</taxon>
        <taxon>Diaporthales</taxon>
        <taxon>Diaporthaceae</taxon>
        <taxon>Diaporthe</taxon>
    </lineage>
</organism>
<dbReference type="PANTHER" id="PTHR10622">
    <property type="entry name" value="HET DOMAIN-CONTAINING PROTEIN"/>
    <property type="match status" value="1"/>
</dbReference>
<proteinExistence type="predicted"/>
<evidence type="ECO:0000259" key="1">
    <source>
        <dbReference type="Pfam" id="PF06985"/>
    </source>
</evidence>
<dbReference type="Proteomes" id="UP001583177">
    <property type="component" value="Unassembled WGS sequence"/>
</dbReference>
<accession>A0ABR3WH83</accession>
<reference evidence="2 3" key="1">
    <citation type="journal article" date="2024" name="IMA Fungus">
        <title>IMA Genome - F19 : A genome assembly and annotation guide to empower mycologists, including annotated draft genome sequences of Ceratocystis pirilliformis, Diaporthe australafricana, Fusarium ophioides, Paecilomyces lecythidis, and Sporothrix stenoceras.</title>
        <authorList>
            <person name="Aylward J."/>
            <person name="Wilson A.M."/>
            <person name="Visagie C.M."/>
            <person name="Spraker J."/>
            <person name="Barnes I."/>
            <person name="Buitendag C."/>
            <person name="Ceriani C."/>
            <person name="Del Mar Angel L."/>
            <person name="du Plessis D."/>
            <person name="Fuchs T."/>
            <person name="Gasser K."/>
            <person name="Kramer D."/>
            <person name="Li W."/>
            <person name="Munsamy K."/>
            <person name="Piso A."/>
            <person name="Price J.L."/>
            <person name="Sonnekus B."/>
            <person name="Thomas C."/>
            <person name="van der Nest A."/>
            <person name="van Dijk A."/>
            <person name="van Heerden A."/>
            <person name="van Vuuren N."/>
            <person name="Yilmaz N."/>
            <person name="Duong T.A."/>
            <person name="van der Merwe N.A."/>
            <person name="Wingfield M.J."/>
            <person name="Wingfield B.D."/>
        </authorList>
    </citation>
    <scope>NUCLEOTIDE SEQUENCE [LARGE SCALE GENOMIC DNA]</scope>
    <source>
        <strain evidence="2 3">CMW 18300</strain>
    </source>
</reference>
<protein>
    <recommendedName>
        <fullName evidence="1">Heterokaryon incompatibility domain-containing protein</fullName>
    </recommendedName>
</protein>
<name>A0ABR3WH83_9PEZI</name>
<evidence type="ECO:0000313" key="3">
    <source>
        <dbReference type="Proteomes" id="UP001583177"/>
    </source>
</evidence>
<dbReference type="InterPro" id="IPR010730">
    <property type="entry name" value="HET"/>
</dbReference>
<feature type="domain" description="Heterokaryon incompatibility" evidence="1">
    <location>
        <begin position="26"/>
        <end position="126"/>
    </location>
</feature>
<keyword evidence="3" id="KW-1185">Reference proteome</keyword>
<dbReference type="PANTHER" id="PTHR10622:SF10">
    <property type="entry name" value="HET DOMAIN-CONTAINING PROTEIN"/>
    <property type="match status" value="1"/>
</dbReference>